<protein>
    <recommendedName>
        <fullName evidence="3">Recombinase RecT</fullName>
    </recommendedName>
</protein>
<reference evidence="1 2" key="1">
    <citation type="submission" date="2018-10" db="EMBL/GenBank/DDBJ databases">
        <authorList>
            <consortium name="Molecular Microbiology and Infection Unit (UMMI)"/>
            <person name="Machado M."/>
        </authorList>
    </citation>
    <scope>NUCLEOTIDE SEQUENCE [LARGE SCALE GENOMIC DNA]</scope>
    <source>
        <strain evidence="1">FMV2238.02</strain>
    </source>
</reference>
<name>A0A3P5Y1N7_STRCB</name>
<dbReference type="InterPro" id="IPR004590">
    <property type="entry name" value="ssDNA_annealing_RecT"/>
</dbReference>
<keyword evidence="2" id="KW-1185">Reference proteome</keyword>
<sequence length="326" mass="36472">MASEIVTIQKDITDIVNSKISMLQNEGLVIAPNYAPANALKSAFFKILKTKDRNKKPALEVCTKDSIANSLLEMVTQGLSPAKNQCYFIVYGNELQLQRSYFGTMAVLLQQQKIKSIKAEVIYEGDEFELEIVDGEKKFKKHSTHWKNQDNPIEGAYCIIEDIDGNTKLTLMTKKEIDKSWSKTKTGGGTQKEFPQEMAKKTVINRAAKFFINISDDSDILADSINKTTADEFVDERQLKDVTPQETNSLDDLIGTQNEKIGAPSNLKDVTEDLHSEPEKTLTDENKAVLEDTSYPADEIPDFDQETGEIKASEGNLFDNLGDLMP</sequence>
<dbReference type="InterPro" id="IPR018330">
    <property type="entry name" value="RecT_fam"/>
</dbReference>
<dbReference type="NCBIfam" id="TIGR00616">
    <property type="entry name" value="rect"/>
    <property type="match status" value="1"/>
</dbReference>
<evidence type="ECO:0000313" key="2">
    <source>
        <dbReference type="Proteomes" id="UP000280759"/>
    </source>
</evidence>
<gene>
    <name evidence="1" type="ORF">FMV2238Y02_02520</name>
</gene>
<organism evidence="1 2">
    <name type="scientific">Streptococcus canis</name>
    <dbReference type="NCBI Taxonomy" id="1329"/>
    <lineage>
        <taxon>Bacteria</taxon>
        <taxon>Bacillati</taxon>
        <taxon>Bacillota</taxon>
        <taxon>Bacilli</taxon>
        <taxon>Lactobacillales</taxon>
        <taxon>Streptococcaceae</taxon>
        <taxon>Streptococcus</taxon>
    </lineage>
</organism>
<dbReference type="RefSeq" id="WP_125073738.1">
    <property type="nucleotide sequence ID" value="NZ_UXEP01000003.1"/>
</dbReference>
<evidence type="ECO:0000313" key="1">
    <source>
        <dbReference type="EMBL" id="VDC41810.1"/>
    </source>
</evidence>
<dbReference type="GO" id="GO:0003677">
    <property type="term" value="F:DNA binding"/>
    <property type="evidence" value="ECO:0007669"/>
    <property type="project" value="InterPro"/>
</dbReference>
<dbReference type="GO" id="GO:0006259">
    <property type="term" value="P:DNA metabolic process"/>
    <property type="evidence" value="ECO:0007669"/>
    <property type="project" value="InterPro"/>
</dbReference>
<evidence type="ECO:0008006" key="3">
    <source>
        <dbReference type="Google" id="ProtNLM"/>
    </source>
</evidence>
<proteinExistence type="predicted"/>
<dbReference type="EMBL" id="UXEP01000003">
    <property type="protein sequence ID" value="VDC41810.1"/>
    <property type="molecule type" value="Genomic_DNA"/>
</dbReference>
<dbReference type="Pfam" id="PF03837">
    <property type="entry name" value="RecT"/>
    <property type="match status" value="1"/>
</dbReference>
<accession>A0A3P5Y1N7</accession>
<dbReference type="AlphaFoldDB" id="A0A3P5Y1N7"/>
<dbReference type="Proteomes" id="UP000280759">
    <property type="component" value="Unassembled WGS sequence"/>
</dbReference>